<reference evidence="1" key="1">
    <citation type="submission" date="2021-06" db="EMBL/GenBank/DDBJ databases">
        <authorList>
            <person name="Kallberg Y."/>
            <person name="Tangrot J."/>
            <person name="Rosling A."/>
        </authorList>
    </citation>
    <scope>NUCLEOTIDE SEQUENCE</scope>
    <source>
        <strain evidence="1">AZ414A</strain>
    </source>
</reference>
<dbReference type="OrthoDB" id="2432705at2759"/>
<organism evidence="1 2">
    <name type="scientific">Diversispora eburnea</name>
    <dbReference type="NCBI Taxonomy" id="1213867"/>
    <lineage>
        <taxon>Eukaryota</taxon>
        <taxon>Fungi</taxon>
        <taxon>Fungi incertae sedis</taxon>
        <taxon>Mucoromycota</taxon>
        <taxon>Glomeromycotina</taxon>
        <taxon>Glomeromycetes</taxon>
        <taxon>Diversisporales</taxon>
        <taxon>Diversisporaceae</taxon>
        <taxon>Diversispora</taxon>
    </lineage>
</organism>
<dbReference type="Proteomes" id="UP000789706">
    <property type="component" value="Unassembled WGS sequence"/>
</dbReference>
<proteinExistence type="predicted"/>
<comment type="caution">
    <text evidence="1">The sequence shown here is derived from an EMBL/GenBank/DDBJ whole genome shotgun (WGS) entry which is preliminary data.</text>
</comment>
<keyword evidence="2" id="KW-1185">Reference proteome</keyword>
<protein>
    <submittedName>
        <fullName evidence="1">4014_t:CDS:1</fullName>
    </submittedName>
</protein>
<name>A0A9N9C390_9GLOM</name>
<dbReference type="AlphaFoldDB" id="A0A9N9C390"/>
<gene>
    <name evidence="1" type="ORF">DEBURN_LOCUS8819</name>
</gene>
<evidence type="ECO:0000313" key="2">
    <source>
        <dbReference type="Proteomes" id="UP000789706"/>
    </source>
</evidence>
<sequence>MGNIPSRMESAYVARKDLEASIMKRECEAREREFAFCGEKLKNKSDLERKKANIEHQHKINELIAQRKQTKLHAGKEILLSYLNMMTSIIEQNNTACHTAISLSQLNSDKLSDSMNELLDYSKKQVQELKLQQDDEFGRLLDFAVDRGVITTENKLYLIE</sequence>
<accession>A0A9N9C390</accession>
<dbReference type="EMBL" id="CAJVPK010001421">
    <property type="protein sequence ID" value="CAG8586197.1"/>
    <property type="molecule type" value="Genomic_DNA"/>
</dbReference>
<evidence type="ECO:0000313" key="1">
    <source>
        <dbReference type="EMBL" id="CAG8586197.1"/>
    </source>
</evidence>